<evidence type="ECO:0000313" key="1">
    <source>
        <dbReference type="EMBL" id="CEN62894.1"/>
    </source>
</evidence>
<dbReference type="EMBL" id="CDMC01000007">
    <property type="protein sequence ID" value="CEN62894.1"/>
    <property type="molecule type" value="Genomic_DNA"/>
</dbReference>
<reference evidence="2" key="1">
    <citation type="journal article" date="2016" name="Genome Announc.">
        <title>Draft genome sequences of fungus Aspergillus calidoustus.</title>
        <authorList>
            <person name="Horn F."/>
            <person name="Linde J."/>
            <person name="Mattern D.J."/>
            <person name="Walther G."/>
            <person name="Guthke R."/>
            <person name="Scherlach K."/>
            <person name="Martin K."/>
            <person name="Brakhage A.A."/>
            <person name="Petzke L."/>
            <person name="Valiante V."/>
        </authorList>
    </citation>
    <scope>NUCLEOTIDE SEQUENCE [LARGE SCALE GENOMIC DNA]</scope>
    <source>
        <strain evidence="2">SF006504</strain>
    </source>
</reference>
<evidence type="ECO:0000313" key="2">
    <source>
        <dbReference type="Proteomes" id="UP000054771"/>
    </source>
</evidence>
<dbReference type="AlphaFoldDB" id="A0A0U5CS46"/>
<protein>
    <submittedName>
        <fullName evidence="1">Uncharacterized protein</fullName>
    </submittedName>
</protein>
<dbReference type="OrthoDB" id="4158189at2759"/>
<accession>A0A0U5CS46</accession>
<keyword evidence="2" id="KW-1185">Reference proteome</keyword>
<gene>
    <name evidence="1" type="ORF">ASPCAL09523</name>
</gene>
<sequence length="162" mass="17694">MCGIPRPSTGHRIAIMFPPRHPNSSTAHPATANYSLFFRESDSDSMQTTAVFRSKDTSMIDIFRACRGIDLRIERHGDLTLTPSTLLSSKSQPLHQFQLQPHFSTSQSKSAALSSSELEFSLPERLDLGVSERGIVGRQVTVFATGQAGEVIPMGNGIVGYD</sequence>
<dbReference type="Proteomes" id="UP000054771">
    <property type="component" value="Unassembled WGS sequence"/>
</dbReference>
<dbReference type="OMA" id="DVFRGCR"/>
<proteinExistence type="predicted"/>
<name>A0A0U5CS46_ASPCI</name>
<organism evidence="1 2">
    <name type="scientific">Aspergillus calidoustus</name>
    <dbReference type="NCBI Taxonomy" id="454130"/>
    <lineage>
        <taxon>Eukaryota</taxon>
        <taxon>Fungi</taxon>
        <taxon>Dikarya</taxon>
        <taxon>Ascomycota</taxon>
        <taxon>Pezizomycotina</taxon>
        <taxon>Eurotiomycetes</taxon>
        <taxon>Eurotiomycetidae</taxon>
        <taxon>Eurotiales</taxon>
        <taxon>Aspergillaceae</taxon>
        <taxon>Aspergillus</taxon>
        <taxon>Aspergillus subgen. Nidulantes</taxon>
    </lineage>
</organism>